<dbReference type="AlphaFoldDB" id="A0A1Y4QLK9"/>
<dbReference type="RefSeq" id="WP_087254687.1">
    <property type="nucleotide sequence ID" value="NZ_JBKSXH010000002.1"/>
</dbReference>
<evidence type="ECO:0000313" key="2">
    <source>
        <dbReference type="Proteomes" id="UP000196258"/>
    </source>
</evidence>
<accession>A0A1Y4QLK9</accession>
<reference evidence="2" key="1">
    <citation type="submission" date="2017-04" db="EMBL/GenBank/DDBJ databases">
        <title>Function of individual gut microbiota members based on whole genome sequencing of pure cultures obtained from chicken caecum.</title>
        <authorList>
            <person name="Medvecky M."/>
            <person name="Cejkova D."/>
            <person name="Polansky O."/>
            <person name="Karasova D."/>
            <person name="Kubasova T."/>
            <person name="Cizek A."/>
            <person name="Rychlik I."/>
        </authorList>
    </citation>
    <scope>NUCLEOTIDE SEQUENCE [LARGE SCALE GENOMIC DNA]</scope>
    <source>
        <strain evidence="2">An149</strain>
    </source>
</reference>
<evidence type="ECO:0000313" key="1">
    <source>
        <dbReference type="EMBL" id="OUQ06174.1"/>
    </source>
</evidence>
<sequence length="82" mass="9859">MSRLFKKKKYEYLIYCQYFGTVTGTECIYNEDFTDYYEFACEITVATSDPIETGIIFYTESEASKFCRENSTEDMEYYFVRK</sequence>
<comment type="caution">
    <text evidence="1">The sequence shown here is derived from an EMBL/GenBank/DDBJ whole genome shotgun (WGS) entry which is preliminary data.</text>
</comment>
<dbReference type="EMBL" id="NFLB01000002">
    <property type="protein sequence ID" value="OUQ06174.1"/>
    <property type="molecule type" value="Genomic_DNA"/>
</dbReference>
<protein>
    <submittedName>
        <fullName evidence="1">Uncharacterized protein</fullName>
    </submittedName>
</protein>
<organism evidence="1 2">
    <name type="scientific">Thomasclavelia spiroformis</name>
    <dbReference type="NCBI Taxonomy" id="29348"/>
    <lineage>
        <taxon>Bacteria</taxon>
        <taxon>Bacillati</taxon>
        <taxon>Bacillota</taxon>
        <taxon>Erysipelotrichia</taxon>
        <taxon>Erysipelotrichales</taxon>
        <taxon>Coprobacillaceae</taxon>
        <taxon>Thomasclavelia</taxon>
    </lineage>
</organism>
<name>A0A1Y4QLK9_9FIRM</name>
<proteinExistence type="predicted"/>
<gene>
    <name evidence="1" type="ORF">B5E91_02575</name>
</gene>
<dbReference type="Proteomes" id="UP000196258">
    <property type="component" value="Unassembled WGS sequence"/>
</dbReference>